<evidence type="ECO:0000313" key="2">
    <source>
        <dbReference type="EMBL" id="ALP42435.1"/>
    </source>
</evidence>
<proteinExistence type="predicted"/>
<reference evidence="2 3" key="2">
    <citation type="journal article" date="2016" name="Genome Announc.">
        <title>Complete Genome Sequence of the Highly Virulent Aeromonas schubertii Strain WL1483, Isolated from Diseased Snakehead Fish (Channa argus) in China.</title>
        <authorList>
            <person name="Liu L."/>
            <person name="Li N."/>
            <person name="Zhang D."/>
            <person name="Fu X."/>
            <person name="Shi C."/>
            <person name="Lin Q."/>
            <person name="Hao G."/>
        </authorList>
    </citation>
    <scope>NUCLEOTIDE SEQUENCE [LARGE SCALE GENOMIC DNA]</scope>
    <source>
        <strain evidence="2 3">WL1483</strain>
    </source>
</reference>
<reference evidence="3" key="1">
    <citation type="submission" date="2015-10" db="EMBL/GenBank/DDBJ databases">
        <title>Complete Genome Sequence of Aeromonas schubertii strain WL1483.</title>
        <authorList>
            <person name="Liu L."/>
        </authorList>
    </citation>
    <scope>NUCLEOTIDE SEQUENCE [LARGE SCALE GENOMIC DNA]</scope>
    <source>
        <strain evidence="3">WL1483</strain>
    </source>
</reference>
<protein>
    <submittedName>
        <fullName evidence="2">Uncharacterized protein</fullName>
    </submittedName>
</protein>
<gene>
    <name evidence="2" type="ORF">WL1483_3016</name>
</gene>
<keyword evidence="1" id="KW-0472">Membrane</keyword>
<organism evidence="2 3">
    <name type="scientific">Aeromonas schubertii</name>
    <dbReference type="NCBI Taxonomy" id="652"/>
    <lineage>
        <taxon>Bacteria</taxon>
        <taxon>Pseudomonadati</taxon>
        <taxon>Pseudomonadota</taxon>
        <taxon>Gammaproteobacteria</taxon>
        <taxon>Aeromonadales</taxon>
        <taxon>Aeromonadaceae</taxon>
        <taxon>Aeromonas</taxon>
    </lineage>
</organism>
<dbReference type="Proteomes" id="UP000058114">
    <property type="component" value="Chromosome"/>
</dbReference>
<feature type="transmembrane region" description="Helical" evidence="1">
    <location>
        <begin position="41"/>
        <end position="59"/>
    </location>
</feature>
<sequence>MIHAGATVFDHMPHGSFFHATGGSVHMGVGERLKLIPYETAVGLTIAFVSTLMFGVFGLA</sequence>
<evidence type="ECO:0000256" key="1">
    <source>
        <dbReference type="SAM" id="Phobius"/>
    </source>
</evidence>
<name>A0A0S2SL29_9GAMM</name>
<keyword evidence="1" id="KW-1133">Transmembrane helix</keyword>
<evidence type="ECO:0000313" key="3">
    <source>
        <dbReference type="Proteomes" id="UP000058114"/>
    </source>
</evidence>
<dbReference type="PATRIC" id="fig|652.5.peg.479"/>
<accession>A0A0S2SL29</accession>
<dbReference type="EMBL" id="CP013067">
    <property type="protein sequence ID" value="ALP42435.1"/>
    <property type="molecule type" value="Genomic_DNA"/>
</dbReference>
<keyword evidence="1" id="KW-0812">Transmembrane</keyword>
<dbReference type="AlphaFoldDB" id="A0A0S2SL29"/>
<dbReference type="KEGG" id="asr:WL1483_3016"/>